<name>A0A919R015_9ACTN</name>
<feature type="transmembrane region" description="Helical" evidence="2">
    <location>
        <begin position="107"/>
        <end position="131"/>
    </location>
</feature>
<accession>A0A919R015</accession>
<keyword evidence="2" id="KW-0812">Transmembrane</keyword>
<organism evidence="3 4">
    <name type="scientific">Sphaerisporangium rufum</name>
    <dbReference type="NCBI Taxonomy" id="1381558"/>
    <lineage>
        <taxon>Bacteria</taxon>
        <taxon>Bacillati</taxon>
        <taxon>Actinomycetota</taxon>
        <taxon>Actinomycetes</taxon>
        <taxon>Streptosporangiales</taxon>
        <taxon>Streptosporangiaceae</taxon>
        <taxon>Sphaerisporangium</taxon>
    </lineage>
</organism>
<keyword evidence="4" id="KW-1185">Reference proteome</keyword>
<dbReference type="AlphaFoldDB" id="A0A919R015"/>
<feature type="transmembrane region" description="Helical" evidence="2">
    <location>
        <begin position="43"/>
        <end position="69"/>
    </location>
</feature>
<sequence>MLVRAVDWTPLAAATAIAVALAALLNVQDPHLDPGFAVLALRMAGVMLGTAAGFTLVDAMAASTAAVPVPRWVRQWLRTGLGAAAAATGWGAAAAVTALRLPPGGSFPFGGLALEAAAWVLAGLAGAAVAVRTVPGRPAALAGTGAQAVLGAVAVLQAGGAANAWPLPADPSWTAAQRGWAWALLPAFLALLAAHRAPRTRPGALIGRPPAPRSGAPSRLDGEVPARR</sequence>
<protein>
    <submittedName>
        <fullName evidence="3">Uncharacterized protein</fullName>
    </submittedName>
</protein>
<evidence type="ECO:0000256" key="2">
    <source>
        <dbReference type="SAM" id="Phobius"/>
    </source>
</evidence>
<comment type="caution">
    <text evidence="3">The sequence shown here is derived from an EMBL/GenBank/DDBJ whole genome shotgun (WGS) entry which is preliminary data.</text>
</comment>
<proteinExistence type="predicted"/>
<evidence type="ECO:0000256" key="1">
    <source>
        <dbReference type="SAM" id="MobiDB-lite"/>
    </source>
</evidence>
<evidence type="ECO:0000313" key="3">
    <source>
        <dbReference type="EMBL" id="GII77304.1"/>
    </source>
</evidence>
<gene>
    <name evidence="3" type="ORF">Sru01_22860</name>
</gene>
<dbReference type="Proteomes" id="UP000655287">
    <property type="component" value="Unassembled WGS sequence"/>
</dbReference>
<keyword evidence="2" id="KW-0472">Membrane</keyword>
<feature type="region of interest" description="Disordered" evidence="1">
    <location>
        <begin position="202"/>
        <end position="228"/>
    </location>
</feature>
<keyword evidence="2" id="KW-1133">Transmembrane helix</keyword>
<feature type="transmembrane region" description="Helical" evidence="2">
    <location>
        <begin position="179"/>
        <end position="198"/>
    </location>
</feature>
<evidence type="ECO:0000313" key="4">
    <source>
        <dbReference type="Proteomes" id="UP000655287"/>
    </source>
</evidence>
<feature type="transmembrane region" description="Helical" evidence="2">
    <location>
        <begin position="81"/>
        <end position="101"/>
    </location>
</feature>
<feature type="transmembrane region" description="Helical" evidence="2">
    <location>
        <begin position="138"/>
        <end position="159"/>
    </location>
</feature>
<reference evidence="3" key="1">
    <citation type="submission" date="2021-01" db="EMBL/GenBank/DDBJ databases">
        <title>Whole genome shotgun sequence of Sphaerisporangium rufum NBRC 109079.</title>
        <authorList>
            <person name="Komaki H."/>
            <person name="Tamura T."/>
        </authorList>
    </citation>
    <scope>NUCLEOTIDE SEQUENCE</scope>
    <source>
        <strain evidence="3">NBRC 109079</strain>
    </source>
</reference>
<dbReference type="EMBL" id="BOOU01000034">
    <property type="protein sequence ID" value="GII77304.1"/>
    <property type="molecule type" value="Genomic_DNA"/>
</dbReference>